<evidence type="ECO:0000259" key="2">
    <source>
        <dbReference type="SMART" id="SM00909"/>
    </source>
</evidence>
<dbReference type="PATRIC" id="fig|665952.3.peg.3383"/>
<dbReference type="HOGENOM" id="CLU_059512_0_0_9"/>
<dbReference type="InterPro" id="IPR019606">
    <property type="entry name" value="GerMN"/>
</dbReference>
<gene>
    <name evidence="3" type="ORF">HMPREF1015_00460</name>
</gene>
<keyword evidence="4" id="KW-1185">Reference proteome</keyword>
<organism evidence="3 4">
    <name type="scientific">Bacillus smithii 7_3_47FAA</name>
    <dbReference type="NCBI Taxonomy" id="665952"/>
    <lineage>
        <taxon>Bacteria</taxon>
        <taxon>Bacillati</taxon>
        <taxon>Bacillota</taxon>
        <taxon>Bacilli</taxon>
        <taxon>Bacillales</taxon>
        <taxon>Bacillaceae</taxon>
        <taxon>Bacillus</taxon>
    </lineage>
</organism>
<dbReference type="Pfam" id="PF10646">
    <property type="entry name" value="Germane"/>
    <property type="match status" value="2"/>
</dbReference>
<dbReference type="SMART" id="SM00909">
    <property type="entry name" value="Germane"/>
    <property type="match status" value="2"/>
</dbReference>
<feature type="signal peptide" evidence="1">
    <location>
        <begin position="1"/>
        <end position="21"/>
    </location>
</feature>
<dbReference type="Proteomes" id="UP000011747">
    <property type="component" value="Unassembled WGS sequence"/>
</dbReference>
<sequence>MVKKKTLVAAAVILSSIYLTGCGLLGSNEKKENIDPPQKVTYLKEDGSLKELQHLSAQDMKKEDVMMTDLYLIDKNGYVVSQTLPLPKTQSIAKEALEYLVDDGPVSNMLPNGFRAVLPAGTEVRSVQIKDGKAIADFSPEFKEYKAEDEKKILQAITWTLTQFDAVKKVELRVDGQPLKEMPVDGTAIDPNGLSRNIGINWDVENVVDITNTRPITVYYLAQDGENYYYVPVTKRVSNNNKDNVTAVVNELIKGPSRSSELVSEFMPDVKLISAPVVKDGKVTLNFNKSILGSFEEKMISKNTLNPLVLSLTEQKGIKSVTVEVDGKTNLVDDKGKPISETVSRPEHVNTGSF</sequence>
<dbReference type="EMBL" id="ACWF01000158">
    <property type="protein sequence ID" value="EHL73407.1"/>
    <property type="molecule type" value="Genomic_DNA"/>
</dbReference>
<evidence type="ECO:0000313" key="4">
    <source>
        <dbReference type="Proteomes" id="UP000011747"/>
    </source>
</evidence>
<name>G9QQ93_9BACI</name>
<evidence type="ECO:0000313" key="3">
    <source>
        <dbReference type="EMBL" id="EHL73407.1"/>
    </source>
</evidence>
<feature type="chain" id="PRO_5038462614" description="GerMN domain-containing protein" evidence="1">
    <location>
        <begin position="22"/>
        <end position="354"/>
    </location>
</feature>
<feature type="domain" description="GerMN" evidence="2">
    <location>
        <begin position="93"/>
        <end position="183"/>
    </location>
</feature>
<proteinExistence type="predicted"/>
<protein>
    <recommendedName>
        <fullName evidence="2">GerMN domain-containing protein</fullName>
    </recommendedName>
</protein>
<evidence type="ECO:0000256" key="1">
    <source>
        <dbReference type="SAM" id="SignalP"/>
    </source>
</evidence>
<keyword evidence="1" id="KW-0732">Signal</keyword>
<reference evidence="3 4" key="1">
    <citation type="submission" date="2011-09" db="EMBL/GenBank/DDBJ databases">
        <title>The Genome Sequence of Bacillus smithii 7_3_47FAA.</title>
        <authorList>
            <consortium name="The Broad Institute Genome Sequencing Platform"/>
            <person name="Earl A."/>
            <person name="Ward D."/>
            <person name="Feldgarden M."/>
            <person name="Gevers D."/>
            <person name="Daigneault M."/>
            <person name="Strauss J."/>
            <person name="Allen-Vercoe E."/>
            <person name="Young S.K."/>
            <person name="Zeng Q."/>
            <person name="Gargeya S."/>
            <person name="Fitzgerald M."/>
            <person name="Haas B."/>
            <person name="Abouelleil A."/>
            <person name="Alvarado L."/>
            <person name="Arachchi H.M."/>
            <person name="Berlin A."/>
            <person name="Brown A."/>
            <person name="Chapman S.B."/>
            <person name="Chen Z."/>
            <person name="Dunbar C."/>
            <person name="Freedman E."/>
            <person name="Gearin G."/>
            <person name="Goldberg J."/>
            <person name="Griggs A."/>
            <person name="Gujja S."/>
            <person name="Heiman D."/>
            <person name="Howarth C."/>
            <person name="Larson L."/>
            <person name="Lui A."/>
            <person name="MacDonald P.J.P."/>
            <person name="Montmayeur A."/>
            <person name="Murphy C."/>
            <person name="Neiman D."/>
            <person name="Pearson M."/>
            <person name="Priest M."/>
            <person name="Roberts A."/>
            <person name="Saif S."/>
            <person name="Shea T."/>
            <person name="Shenoy N."/>
            <person name="Sisk P."/>
            <person name="Stolte C."/>
            <person name="Sykes S."/>
            <person name="Wortman J."/>
            <person name="Nusbaum C."/>
            <person name="Birren B."/>
        </authorList>
    </citation>
    <scope>NUCLEOTIDE SEQUENCE [LARGE SCALE GENOMIC DNA]</scope>
    <source>
        <strain evidence="3 4">7_3_47FAA</strain>
    </source>
</reference>
<feature type="domain" description="GerMN" evidence="2">
    <location>
        <begin position="245"/>
        <end position="334"/>
    </location>
</feature>
<dbReference type="AlphaFoldDB" id="G9QQ93"/>
<comment type="caution">
    <text evidence="3">The sequence shown here is derived from an EMBL/GenBank/DDBJ whole genome shotgun (WGS) entry which is preliminary data.</text>
</comment>
<accession>G9QQ93</accession>